<organism evidence="2 3">
    <name type="scientific">Companilactobacillus heilongjiangensis</name>
    <dbReference type="NCBI Taxonomy" id="1074467"/>
    <lineage>
        <taxon>Bacteria</taxon>
        <taxon>Bacillati</taxon>
        <taxon>Bacillota</taxon>
        <taxon>Bacilli</taxon>
        <taxon>Lactobacillales</taxon>
        <taxon>Lactobacillaceae</taxon>
        <taxon>Companilactobacillus</taxon>
    </lineage>
</organism>
<name>A0A0K2LA01_9LACO</name>
<dbReference type="EMBL" id="CP012559">
    <property type="protein sequence ID" value="ALB28038.1"/>
    <property type="molecule type" value="Genomic_DNA"/>
</dbReference>
<sequence>MTGELNTQRFTMDAFFKEFGNLQVPLYQRGYDWQTNQVDEMMDDLSEVIDEKQDAHFFGLIVLNSDAQDKKKYVIDGQQRITTSFIFLAVVRNEFSKLNEKYDDARAQLRADDLQDNYFGERGSYRFGQSKDLNDYFERNIMNKNTFSDELSSKQSSEKNVFHTYDTIRKWVNGKLSEEQQPNEKVKLLYRILNSFLENFYVITLSTTSRSDAFVIFETLNDRGTELSASDLLKNHLLRISGDDIDEVKKYWDLMVDSLNGGAKNVTKFVRSYWNSKNDFTTEKLLYKKIYTKVQNRADAKSLIVSLNNLAPVYSAISEPKTTEYFSNAELNKELIALSDFGVKTYYPVILALSENGYSDSDILKVVHKIISFVVRNFTIGGLVANKYEKTFSKIAIDINKGTYGSIDDINSDISKDTVPDEKFRVDFEQAQVKTEKASKHILADIFYSNEIEKIDMDNVKVININKNINDPDSLGNKVLVTKNESGRIKQSPGLKFDILRESKFSYTRKMAENPDITEDEVKKVQAENADYAVSFWK</sequence>
<reference evidence="2 3" key="1">
    <citation type="submission" date="2015-08" db="EMBL/GenBank/DDBJ databases">
        <title>Genomic sequence of Lactobacillus heilongjiangensis DSM 28069, isolated from Chinese traditional pickle.</title>
        <authorList>
            <person name="Jiang X."/>
            <person name="Zheng B."/>
            <person name="Cheng H."/>
        </authorList>
    </citation>
    <scope>NUCLEOTIDE SEQUENCE [LARGE SCALE GENOMIC DNA]</scope>
    <source>
        <strain evidence="2 3">DSM 28069</strain>
    </source>
</reference>
<dbReference type="AlphaFoldDB" id="A0A0K2LA01"/>
<evidence type="ECO:0000313" key="2">
    <source>
        <dbReference type="EMBL" id="ALB28038.1"/>
    </source>
</evidence>
<dbReference type="PANTHER" id="PTHR35149:SF2">
    <property type="entry name" value="DUF262 DOMAIN-CONTAINING PROTEIN"/>
    <property type="match status" value="1"/>
</dbReference>
<proteinExistence type="predicted"/>
<dbReference type="PANTHER" id="PTHR35149">
    <property type="entry name" value="SLL5132 PROTEIN"/>
    <property type="match status" value="1"/>
</dbReference>
<accession>A0A0K2LA01</accession>
<dbReference type="Proteomes" id="UP000061546">
    <property type="component" value="Chromosome"/>
</dbReference>
<protein>
    <recommendedName>
        <fullName evidence="1">GmrSD restriction endonucleases N-terminal domain-containing protein</fullName>
    </recommendedName>
</protein>
<evidence type="ECO:0000259" key="1">
    <source>
        <dbReference type="Pfam" id="PF03235"/>
    </source>
</evidence>
<feature type="domain" description="GmrSD restriction endonucleases N-terminal" evidence="1">
    <location>
        <begin position="17"/>
        <end position="238"/>
    </location>
</feature>
<keyword evidence="3" id="KW-1185">Reference proteome</keyword>
<gene>
    <name evidence="2" type="ORF">JP39_00845</name>
</gene>
<dbReference type="InterPro" id="IPR004919">
    <property type="entry name" value="GmrSD_N"/>
</dbReference>
<dbReference type="Pfam" id="PF03235">
    <property type="entry name" value="GmrSD_N"/>
    <property type="match status" value="1"/>
</dbReference>
<dbReference type="KEGG" id="lhi:JP39_00845"/>
<dbReference type="RefSeq" id="WP_041500988.1">
    <property type="nucleotide sequence ID" value="NZ_BJDV01000009.1"/>
</dbReference>
<dbReference type="OrthoDB" id="9798761at2"/>
<dbReference type="STRING" id="1074467.JP39_00845"/>
<evidence type="ECO:0000313" key="3">
    <source>
        <dbReference type="Proteomes" id="UP000061546"/>
    </source>
</evidence>